<keyword evidence="3" id="KW-1185">Reference proteome</keyword>
<name>A0A0N4XZU2_NIPBR</name>
<dbReference type="Proteomes" id="UP000271162">
    <property type="component" value="Unassembled WGS sequence"/>
</dbReference>
<reference evidence="4" key="1">
    <citation type="submission" date="2017-02" db="UniProtKB">
        <authorList>
            <consortium name="WormBaseParasite"/>
        </authorList>
    </citation>
    <scope>IDENTIFICATION</scope>
</reference>
<organism evidence="4">
    <name type="scientific">Nippostrongylus brasiliensis</name>
    <name type="common">Rat hookworm</name>
    <dbReference type="NCBI Taxonomy" id="27835"/>
    <lineage>
        <taxon>Eukaryota</taxon>
        <taxon>Metazoa</taxon>
        <taxon>Ecdysozoa</taxon>
        <taxon>Nematoda</taxon>
        <taxon>Chromadorea</taxon>
        <taxon>Rhabditida</taxon>
        <taxon>Rhabditina</taxon>
        <taxon>Rhabditomorpha</taxon>
        <taxon>Strongyloidea</taxon>
        <taxon>Heligmosomidae</taxon>
        <taxon>Nippostrongylus</taxon>
    </lineage>
</organism>
<proteinExistence type="predicted"/>
<protein>
    <submittedName>
        <fullName evidence="4">2-Hacid_dh domain-containing protein</fullName>
    </submittedName>
</protein>
<sequence>MRARRIILVRTTTSEYASELLQKLRPTGVCPPRIPVRTGIDEIEVAEIDLAITDSRAARVNDDMEETKLSAHGSRRRMSAWHPPAVVQ</sequence>
<dbReference type="AlphaFoldDB" id="A0A0N4XZU2"/>
<accession>A0A0N4XZU2</accession>
<gene>
    <name evidence="2" type="ORF">NBR_LOCUS8733</name>
</gene>
<evidence type="ECO:0000256" key="1">
    <source>
        <dbReference type="SAM" id="MobiDB-lite"/>
    </source>
</evidence>
<reference evidence="2 3" key="2">
    <citation type="submission" date="2018-11" db="EMBL/GenBank/DDBJ databases">
        <authorList>
            <consortium name="Pathogen Informatics"/>
        </authorList>
    </citation>
    <scope>NUCLEOTIDE SEQUENCE [LARGE SCALE GENOMIC DNA]</scope>
</reference>
<evidence type="ECO:0000313" key="2">
    <source>
        <dbReference type="EMBL" id="VDL72322.1"/>
    </source>
</evidence>
<dbReference type="WBParaSite" id="NBR_0000873201-mRNA-1">
    <property type="protein sequence ID" value="NBR_0000873201-mRNA-1"/>
    <property type="gene ID" value="NBR_0000873201"/>
</dbReference>
<evidence type="ECO:0000313" key="4">
    <source>
        <dbReference type="WBParaSite" id="NBR_0000873201-mRNA-1"/>
    </source>
</evidence>
<evidence type="ECO:0000313" key="3">
    <source>
        <dbReference type="Proteomes" id="UP000271162"/>
    </source>
</evidence>
<dbReference type="EMBL" id="UYSL01020044">
    <property type="protein sequence ID" value="VDL72322.1"/>
    <property type="molecule type" value="Genomic_DNA"/>
</dbReference>
<feature type="region of interest" description="Disordered" evidence="1">
    <location>
        <begin position="63"/>
        <end position="88"/>
    </location>
</feature>